<accession>E4NSE4</accession>
<evidence type="ECO:0000313" key="2">
    <source>
        <dbReference type="EMBL" id="ELY30439.1"/>
    </source>
</evidence>
<organism evidence="1 3">
    <name type="scientific">Halogeometricum borinquense (strain ATCC 700274 / DSM 11551 / JCM 10706 / KCTC 4070 / PR3)</name>
    <dbReference type="NCBI Taxonomy" id="469382"/>
    <lineage>
        <taxon>Archaea</taxon>
        <taxon>Methanobacteriati</taxon>
        <taxon>Methanobacteriota</taxon>
        <taxon>Stenosarchaea group</taxon>
        <taxon>Halobacteria</taxon>
        <taxon>Halobacteriales</taxon>
        <taxon>Haloferacaceae</taxon>
        <taxon>Halogeometricum</taxon>
    </lineage>
</organism>
<dbReference type="KEGG" id="hbo:Hbor_13510"/>
<dbReference type="EMBL" id="CP001690">
    <property type="protein sequence ID" value="ADQ66933.1"/>
    <property type="molecule type" value="Genomic_DNA"/>
</dbReference>
<dbReference type="eggNOG" id="arCOG13970">
    <property type="taxonomic scope" value="Archaea"/>
</dbReference>
<evidence type="ECO:0000313" key="1">
    <source>
        <dbReference type="EMBL" id="ADQ66933.1"/>
    </source>
</evidence>
<reference evidence="2 4" key="2">
    <citation type="journal article" date="2014" name="PLoS Genet.">
        <title>Phylogenetically driven sequencing of extremely halophilic archaea reveals strategies for static and dynamic osmo-response.</title>
        <authorList>
            <person name="Becker E.A."/>
            <person name="Seitzer P.M."/>
            <person name="Tritt A."/>
            <person name="Larsen D."/>
            <person name="Krusor M."/>
            <person name="Yao A.I."/>
            <person name="Wu D."/>
            <person name="Madern D."/>
            <person name="Eisen J.A."/>
            <person name="Darling A.E."/>
            <person name="Facciotti M.T."/>
        </authorList>
    </citation>
    <scope>NUCLEOTIDE SEQUENCE [LARGE SCALE GENOMIC DNA]</scope>
    <source>
        <strain evidence="2 4">DSM 11551</strain>
    </source>
</reference>
<dbReference type="OrthoDB" id="304881at2157"/>
<dbReference type="RefSeq" id="WP_006054162.1">
    <property type="nucleotide sequence ID" value="NC_014729.1"/>
</dbReference>
<dbReference type="Proteomes" id="UP000006663">
    <property type="component" value="Chromosome"/>
</dbReference>
<proteinExistence type="predicted"/>
<gene>
    <name evidence="1" type="ordered locus">Hbor_13510</name>
    <name evidence="2" type="ORF">C499_04198</name>
</gene>
<protein>
    <submittedName>
        <fullName evidence="1">Uncharacterized protein</fullName>
    </submittedName>
</protein>
<dbReference type="EMBL" id="AOHT01000010">
    <property type="protein sequence ID" value="ELY30439.1"/>
    <property type="molecule type" value="Genomic_DNA"/>
</dbReference>
<name>E4NSE4_HALBP</name>
<reference evidence="1 3" key="1">
    <citation type="journal article" date="2009" name="Stand. Genomic Sci.">
        <title>Complete genome sequence of Halogeometricum borinquense type strain (PR3).</title>
        <authorList>
            <person name="Malfatti S."/>
            <person name="Tindall B.J."/>
            <person name="Schneider S."/>
            <person name="Fahnrich R."/>
            <person name="Lapidus A."/>
            <person name="Labuttii K."/>
            <person name="Copeland A."/>
            <person name="Glavina Del Rio T."/>
            <person name="Nolan M."/>
            <person name="Chen F."/>
            <person name="Lucas S."/>
            <person name="Tice H."/>
            <person name="Cheng J.F."/>
            <person name="Bruce D."/>
            <person name="Goodwin L."/>
            <person name="Pitluck S."/>
            <person name="Anderson I."/>
            <person name="Pati A."/>
            <person name="Ivanova N."/>
            <person name="Mavromatis K."/>
            <person name="Chen A."/>
            <person name="Palaniappan K."/>
            <person name="D'haeseleer P."/>
            <person name="Goker M."/>
            <person name="Bristow J."/>
            <person name="Eisen J.A."/>
            <person name="Markowitz V."/>
            <person name="Hugenholtz P."/>
            <person name="Kyrpides N.C."/>
            <person name="Klenk H.P."/>
            <person name="Chain P."/>
        </authorList>
    </citation>
    <scope>NUCLEOTIDE SEQUENCE [LARGE SCALE GENOMIC DNA]</scope>
    <source>
        <strain evidence="3">ATCC 700274 / DSM 11551 / JCM 10706 / KCTC 4070 / PR3</strain>
        <strain evidence="1">PR 3</strain>
    </source>
</reference>
<dbReference type="HOGENOM" id="CLU_2140131_0_0_2"/>
<evidence type="ECO:0000313" key="4">
    <source>
        <dbReference type="Proteomes" id="UP000011585"/>
    </source>
</evidence>
<sequence>MDSSIGIEWTVEWATPLPNGDGCYDNLVLSQEQAYEYGDELVMSLRVDDEVLRGEGLDPEEPFVWKIEGGELVMKQISRQVFELIAEDDRHDSHYARQVLENRARRRLRGSL</sequence>
<dbReference type="AlphaFoldDB" id="E4NSE4"/>
<dbReference type="Proteomes" id="UP000011585">
    <property type="component" value="Unassembled WGS sequence"/>
</dbReference>
<keyword evidence="3" id="KW-1185">Reference proteome</keyword>
<evidence type="ECO:0000313" key="3">
    <source>
        <dbReference type="Proteomes" id="UP000006663"/>
    </source>
</evidence>
<dbReference type="GeneID" id="9993170"/>